<sequence>MWLRSLKSLPCFEPFTKFLRSPWLLQACSCSDVSYKKTKLAPLQERRMIDRFKLWAKGGDGGNGCCSFRRSRHDHRGRPDGGNGGRGGDVVLECSATVWDFSSLQHHINARRGGNGAPKNMIGSRGADKVVLVPVGTVIHLLEGEIPSLVEKKSSGSLDPWDIPGTLDFDSCDYSQQSPTDRIVKVEKIDSTIDGSATSYKQNVKESARTSPVEVFTQFSPSREESRTQHEAHDFSKEQSCSDLEDWAVTSDLEDWAGNSNASGPECEEDVEETELVEINVAELTEPGQQIIVARGGNGGMGNVRSAKCSKMRKDDNLNVEVSDDNDFASLNIGLPGSEAVFLLELKSIADVGLVGIPNAGKSTLLGAISRAKPTVGHYAFTTLRPNLGNLNYDDISITVADIPGLIRGAHKNRGLGHAFLRHIERTKVLAYVVDLAAALDGRKGIPPWEQLKDLMMELESYHDGLSERPSLVVANKIDEAGTEKVYEELRQRVPGVLIFPICAVLEEGIPELKAGLKMLVNGEETSRLNLDGIMTD</sequence>
<dbReference type="SUPFAM" id="SSF52540">
    <property type="entry name" value="P-loop containing nucleoside triphosphate hydrolases"/>
    <property type="match status" value="1"/>
</dbReference>
<dbReference type="GO" id="GO:0003924">
    <property type="term" value="F:GTPase activity"/>
    <property type="evidence" value="ECO:0007669"/>
    <property type="project" value="InterPro"/>
</dbReference>
<evidence type="ECO:0000256" key="4">
    <source>
        <dbReference type="SAM" id="MobiDB-lite"/>
    </source>
</evidence>
<evidence type="ECO:0000259" key="5">
    <source>
        <dbReference type="PROSITE" id="PS51710"/>
    </source>
</evidence>
<dbReference type="InterPro" id="IPR014100">
    <property type="entry name" value="GTP-bd_Obg/CgtA"/>
</dbReference>
<feature type="compositionally biased region" description="Basic and acidic residues" evidence="4">
    <location>
        <begin position="222"/>
        <end position="237"/>
    </location>
</feature>
<dbReference type="GO" id="GO:0005739">
    <property type="term" value="C:mitochondrion"/>
    <property type="evidence" value="ECO:0007669"/>
    <property type="project" value="TreeGrafter"/>
</dbReference>
<dbReference type="InterPro" id="IPR036726">
    <property type="entry name" value="GTP1_OBG_dom_sf"/>
</dbReference>
<dbReference type="Proteomes" id="UP000594638">
    <property type="component" value="Unassembled WGS sequence"/>
</dbReference>
<keyword evidence="8" id="KW-1185">Reference proteome</keyword>
<gene>
    <name evidence="7" type="ORF">OLEA9_A001701</name>
</gene>
<evidence type="ECO:0000256" key="2">
    <source>
        <dbReference type="ARBA" id="ARBA00022741"/>
    </source>
</evidence>
<dbReference type="CDD" id="cd01898">
    <property type="entry name" value="Obg"/>
    <property type="match status" value="1"/>
</dbReference>
<dbReference type="PRINTS" id="PR00326">
    <property type="entry name" value="GTP1OBG"/>
</dbReference>
<dbReference type="PROSITE" id="PS51883">
    <property type="entry name" value="OBG"/>
    <property type="match status" value="1"/>
</dbReference>
<dbReference type="GO" id="GO:0005525">
    <property type="term" value="F:GTP binding"/>
    <property type="evidence" value="ECO:0007669"/>
    <property type="project" value="UniProtKB-KW"/>
</dbReference>
<organism evidence="7 8">
    <name type="scientific">Olea europaea subsp. europaea</name>
    <dbReference type="NCBI Taxonomy" id="158383"/>
    <lineage>
        <taxon>Eukaryota</taxon>
        <taxon>Viridiplantae</taxon>
        <taxon>Streptophyta</taxon>
        <taxon>Embryophyta</taxon>
        <taxon>Tracheophyta</taxon>
        <taxon>Spermatophyta</taxon>
        <taxon>Magnoliopsida</taxon>
        <taxon>eudicotyledons</taxon>
        <taxon>Gunneridae</taxon>
        <taxon>Pentapetalae</taxon>
        <taxon>asterids</taxon>
        <taxon>lamiids</taxon>
        <taxon>Lamiales</taxon>
        <taxon>Oleaceae</taxon>
        <taxon>Oleeae</taxon>
        <taxon>Olea</taxon>
    </lineage>
</organism>
<dbReference type="InterPro" id="IPR006073">
    <property type="entry name" value="GTP-bd"/>
</dbReference>
<dbReference type="PANTHER" id="PTHR11702:SF31">
    <property type="entry name" value="MITOCHONDRIAL RIBOSOME-ASSOCIATED GTPASE 2"/>
    <property type="match status" value="1"/>
</dbReference>
<feature type="domain" description="OBG-type G" evidence="5">
    <location>
        <begin position="350"/>
        <end position="522"/>
    </location>
</feature>
<dbReference type="OrthoDB" id="347018at2759"/>
<proteinExistence type="inferred from homology"/>
<dbReference type="InterPro" id="IPR031167">
    <property type="entry name" value="G_OBG"/>
</dbReference>
<dbReference type="PANTHER" id="PTHR11702">
    <property type="entry name" value="DEVELOPMENTALLY REGULATED GTP-BINDING PROTEIN-RELATED"/>
    <property type="match status" value="1"/>
</dbReference>
<dbReference type="AlphaFoldDB" id="A0A8S0VEN7"/>
<dbReference type="InterPro" id="IPR045086">
    <property type="entry name" value="OBG_GTPase"/>
</dbReference>
<protein>
    <submittedName>
        <fullName evidence="7">Probable GTP-binding OBGM, mitochondrial</fullName>
    </submittedName>
</protein>
<evidence type="ECO:0000256" key="1">
    <source>
        <dbReference type="ARBA" id="ARBA00007699"/>
    </source>
</evidence>
<dbReference type="EMBL" id="CACTIH010009352">
    <property type="protein sequence ID" value="CAA3030131.1"/>
    <property type="molecule type" value="Genomic_DNA"/>
</dbReference>
<accession>A0A8S0VEN7</accession>
<feature type="region of interest" description="Disordered" evidence="4">
    <location>
        <begin position="218"/>
        <end position="241"/>
    </location>
</feature>
<comment type="similarity">
    <text evidence="1">Belongs to the TRAFAC class OBG-HflX-like GTPase superfamily. OBG GTPase family.</text>
</comment>
<reference evidence="7 8" key="1">
    <citation type="submission" date="2019-12" db="EMBL/GenBank/DDBJ databases">
        <authorList>
            <person name="Alioto T."/>
            <person name="Alioto T."/>
            <person name="Gomez Garrido J."/>
        </authorList>
    </citation>
    <scope>NUCLEOTIDE SEQUENCE [LARGE SCALE GENOMIC DNA]</scope>
</reference>
<feature type="domain" description="Obg" evidence="6">
    <location>
        <begin position="46"/>
        <end position="349"/>
    </location>
</feature>
<dbReference type="Gene3D" id="3.40.50.300">
    <property type="entry name" value="P-loop containing nucleotide triphosphate hydrolases"/>
    <property type="match status" value="1"/>
</dbReference>
<name>A0A8S0VEN7_OLEEU</name>
<dbReference type="Gene3D" id="2.70.210.12">
    <property type="entry name" value="GTP1/OBG domain"/>
    <property type="match status" value="1"/>
</dbReference>
<dbReference type="GO" id="GO:0000287">
    <property type="term" value="F:magnesium ion binding"/>
    <property type="evidence" value="ECO:0007669"/>
    <property type="project" value="InterPro"/>
</dbReference>
<evidence type="ECO:0000256" key="3">
    <source>
        <dbReference type="ARBA" id="ARBA00023134"/>
    </source>
</evidence>
<dbReference type="InterPro" id="IPR006169">
    <property type="entry name" value="GTP1_OBG_dom"/>
</dbReference>
<evidence type="ECO:0000313" key="7">
    <source>
        <dbReference type="EMBL" id="CAA3030131.1"/>
    </source>
</evidence>
<dbReference type="SUPFAM" id="SSF82051">
    <property type="entry name" value="Obg GTP-binding protein N-terminal domain"/>
    <property type="match status" value="1"/>
</dbReference>
<dbReference type="PIRSF" id="PIRSF002401">
    <property type="entry name" value="GTP_bd_Obg/CgtA"/>
    <property type="match status" value="1"/>
</dbReference>
<dbReference type="Gramene" id="OE9A001701T1">
    <property type="protein sequence ID" value="OE9A001701C1"/>
    <property type="gene ID" value="OE9A001701"/>
</dbReference>
<evidence type="ECO:0000259" key="6">
    <source>
        <dbReference type="PROSITE" id="PS51883"/>
    </source>
</evidence>
<keyword evidence="2" id="KW-0547">Nucleotide-binding</keyword>
<dbReference type="GO" id="GO:0042254">
    <property type="term" value="P:ribosome biogenesis"/>
    <property type="evidence" value="ECO:0007669"/>
    <property type="project" value="UniProtKB-UniRule"/>
</dbReference>
<keyword evidence="3" id="KW-0342">GTP-binding</keyword>
<dbReference type="InterPro" id="IPR027417">
    <property type="entry name" value="P-loop_NTPase"/>
</dbReference>
<dbReference type="Pfam" id="PF01926">
    <property type="entry name" value="MMR_HSR1"/>
    <property type="match status" value="1"/>
</dbReference>
<comment type="caution">
    <text evidence="7">The sequence shown here is derived from an EMBL/GenBank/DDBJ whole genome shotgun (WGS) entry which is preliminary data.</text>
</comment>
<dbReference type="PROSITE" id="PS51710">
    <property type="entry name" value="G_OBG"/>
    <property type="match status" value="1"/>
</dbReference>
<dbReference type="Pfam" id="PF01018">
    <property type="entry name" value="GTP1_OBG"/>
    <property type="match status" value="1"/>
</dbReference>
<evidence type="ECO:0000313" key="8">
    <source>
        <dbReference type="Proteomes" id="UP000594638"/>
    </source>
</evidence>